<proteinExistence type="predicted"/>
<protein>
    <submittedName>
        <fullName evidence="1">Uncharacterized protein</fullName>
    </submittedName>
</protein>
<dbReference type="EMBL" id="LJQU01000388">
    <property type="protein sequence ID" value="KPX90876.1"/>
    <property type="molecule type" value="Genomic_DNA"/>
</dbReference>
<evidence type="ECO:0000313" key="1">
    <source>
        <dbReference type="EMBL" id="KPX90876.1"/>
    </source>
</evidence>
<evidence type="ECO:0000313" key="2">
    <source>
        <dbReference type="Proteomes" id="UP000050420"/>
    </source>
</evidence>
<name>A0A0P9ZHQ9_PSEA0</name>
<organism evidence="1 2">
    <name type="scientific">Pseudomonas amygdali pv. mori</name>
    <dbReference type="NCBI Taxonomy" id="34065"/>
    <lineage>
        <taxon>Bacteria</taxon>
        <taxon>Pseudomonadati</taxon>
        <taxon>Pseudomonadota</taxon>
        <taxon>Gammaproteobacteria</taxon>
        <taxon>Pseudomonadales</taxon>
        <taxon>Pseudomonadaceae</taxon>
        <taxon>Pseudomonas</taxon>
        <taxon>Pseudomonas amygdali</taxon>
    </lineage>
</organism>
<comment type="caution">
    <text evidence="1">The sequence shown here is derived from an EMBL/GenBank/DDBJ whole genome shotgun (WGS) entry which is preliminary data.</text>
</comment>
<sequence>MAARSRTDEVNCGLRTQRSAHAIQVAGHQIDQLRQPVTQRAEGLGRHPHSAITDRLVGYSKIPRQLPDLLGSNAAAWAHGLRSETCNGVSHLIQAIDRQVTLASQAFFKQSIEQPEQQRCITARTHEQVLVGDGRRLTAARVDDHEFTAALLDGFQTLLNIRHGHDAAVGRQWVATQDQHEVGVIDIRNRQQHAVAIHQKTGEVMRQLVNRGRREAITSLEQPEEVIAVGHQPIVVHAGVTLINRYRVLPMALLNRVKPLCHHIERGLPGNRPPLITTAQHRLTQAVGVVLDVLQRNSLGADVATAESVQRVTLDRGDARGRIRLGNGLDGKTANGLAQVAGAVVFSPGHHSLRSCRGNPVDCLTSTMAAANTPRH</sequence>
<dbReference type="AlphaFoldDB" id="A0A0P9ZHQ9"/>
<accession>A0A0P9ZHQ9</accession>
<reference evidence="1 2" key="1">
    <citation type="submission" date="2015-09" db="EMBL/GenBank/DDBJ databases">
        <title>Genome announcement of multiple Pseudomonas syringae strains.</title>
        <authorList>
            <person name="Thakur S."/>
            <person name="Wang P.W."/>
            <person name="Gong Y."/>
            <person name="Weir B.S."/>
            <person name="Guttman D.S."/>
        </authorList>
    </citation>
    <scope>NUCLEOTIDE SEQUENCE [LARGE SCALE GENOMIC DNA]</scope>
    <source>
        <strain evidence="1 2">ICMP4331</strain>
    </source>
</reference>
<gene>
    <name evidence="1" type="ORF">ALO63_05629</name>
</gene>
<dbReference type="Proteomes" id="UP000050420">
    <property type="component" value="Unassembled WGS sequence"/>
</dbReference>